<keyword evidence="2" id="KW-0472">Membrane</keyword>
<keyword evidence="2" id="KW-1133">Transmembrane helix</keyword>
<dbReference type="eggNOG" id="KOG1347">
    <property type="taxonomic scope" value="Eukaryota"/>
</dbReference>
<feature type="signal peptide" evidence="3">
    <location>
        <begin position="1"/>
        <end position="17"/>
    </location>
</feature>
<proteinExistence type="inferred from homology"/>
<dbReference type="GO" id="GO:0015297">
    <property type="term" value="F:antiporter activity"/>
    <property type="evidence" value="ECO:0007669"/>
    <property type="project" value="InterPro"/>
</dbReference>
<comment type="similarity">
    <text evidence="1">Belongs to the multi antimicrobial extrusion (MATE) (TC 2.A.66.1) family.</text>
</comment>
<evidence type="ECO:0000256" key="2">
    <source>
        <dbReference type="SAM" id="Phobius"/>
    </source>
</evidence>
<evidence type="ECO:0000256" key="1">
    <source>
        <dbReference type="ARBA" id="ARBA00010199"/>
    </source>
</evidence>
<sequence length="234" mass="25665">MKWWAVEVLVLLSGLLANPKLETSVLSICLTISTLHFTLSYGIGAAASTRVSNELGAGNPGSARFVVRVVMFLAVTKPVTISILLFCFRRVLGRAFSSEKQVINYISIMTPLICVSTVTDSLQAAISEYSFKYSNFTLSKGVMISPPPSAMVISVSYTTLAMKAPKAKKQQSRKAIRVGFYRGVLPFVVEETRSKQKGRRSFAFPLYSTLCMNGKIPIPSPDLKEEGFSETSRD</sequence>
<name>A0A022RQU9_ERYGU</name>
<dbReference type="Pfam" id="PF01554">
    <property type="entry name" value="MatE"/>
    <property type="match status" value="1"/>
</dbReference>
<evidence type="ECO:0000313" key="4">
    <source>
        <dbReference type="EMBL" id="EYU41310.1"/>
    </source>
</evidence>
<dbReference type="GO" id="GO:0042910">
    <property type="term" value="F:xenobiotic transmembrane transporter activity"/>
    <property type="evidence" value="ECO:0007669"/>
    <property type="project" value="InterPro"/>
</dbReference>
<gene>
    <name evidence="4" type="ORF">MIMGU_mgv11b016522mg</name>
</gene>
<evidence type="ECO:0000313" key="5">
    <source>
        <dbReference type="Proteomes" id="UP000030748"/>
    </source>
</evidence>
<organism evidence="4 5">
    <name type="scientific">Erythranthe guttata</name>
    <name type="common">Yellow monkey flower</name>
    <name type="synonym">Mimulus guttatus</name>
    <dbReference type="NCBI Taxonomy" id="4155"/>
    <lineage>
        <taxon>Eukaryota</taxon>
        <taxon>Viridiplantae</taxon>
        <taxon>Streptophyta</taxon>
        <taxon>Embryophyta</taxon>
        <taxon>Tracheophyta</taxon>
        <taxon>Spermatophyta</taxon>
        <taxon>Magnoliopsida</taxon>
        <taxon>eudicotyledons</taxon>
        <taxon>Gunneridae</taxon>
        <taxon>Pentapetalae</taxon>
        <taxon>asterids</taxon>
        <taxon>lamiids</taxon>
        <taxon>Lamiales</taxon>
        <taxon>Phrymaceae</taxon>
        <taxon>Erythranthe</taxon>
    </lineage>
</organism>
<feature type="transmembrane region" description="Helical" evidence="2">
    <location>
        <begin position="65"/>
        <end position="88"/>
    </location>
</feature>
<dbReference type="EMBL" id="KI630330">
    <property type="protein sequence ID" value="EYU41310.1"/>
    <property type="molecule type" value="Genomic_DNA"/>
</dbReference>
<evidence type="ECO:0000256" key="3">
    <source>
        <dbReference type="SAM" id="SignalP"/>
    </source>
</evidence>
<reference evidence="4 5" key="1">
    <citation type="journal article" date="2013" name="Proc. Natl. Acad. Sci. U.S.A.">
        <title>Fine-scale variation in meiotic recombination in Mimulus inferred from population shotgun sequencing.</title>
        <authorList>
            <person name="Hellsten U."/>
            <person name="Wright K.M."/>
            <person name="Jenkins J."/>
            <person name="Shu S."/>
            <person name="Yuan Y."/>
            <person name="Wessler S.R."/>
            <person name="Schmutz J."/>
            <person name="Willis J.H."/>
            <person name="Rokhsar D.S."/>
        </authorList>
    </citation>
    <scope>NUCLEOTIDE SEQUENCE [LARGE SCALE GENOMIC DNA]</scope>
    <source>
        <strain evidence="5">cv. DUN x IM62</strain>
    </source>
</reference>
<dbReference type="AlphaFoldDB" id="A0A022RQU9"/>
<keyword evidence="3" id="KW-0732">Signal</keyword>
<accession>A0A022RQU9</accession>
<keyword evidence="2" id="KW-0812">Transmembrane</keyword>
<dbReference type="InterPro" id="IPR002528">
    <property type="entry name" value="MATE_fam"/>
</dbReference>
<keyword evidence="5" id="KW-1185">Reference proteome</keyword>
<dbReference type="Proteomes" id="UP000030748">
    <property type="component" value="Unassembled WGS sequence"/>
</dbReference>
<dbReference type="GO" id="GO:0016020">
    <property type="term" value="C:membrane"/>
    <property type="evidence" value="ECO:0007669"/>
    <property type="project" value="InterPro"/>
</dbReference>
<dbReference type="STRING" id="4155.A0A022RQU9"/>
<dbReference type="PANTHER" id="PTHR11206">
    <property type="entry name" value="MULTIDRUG RESISTANCE PROTEIN"/>
    <property type="match status" value="1"/>
</dbReference>
<feature type="chain" id="PRO_5001505339" evidence="3">
    <location>
        <begin position="18"/>
        <end position="234"/>
    </location>
</feature>
<protein>
    <submittedName>
        <fullName evidence="4">Uncharacterized protein</fullName>
    </submittedName>
</protein>
<dbReference type="PhylomeDB" id="A0A022RQU9"/>